<feature type="compositionally biased region" description="Low complexity" evidence="1">
    <location>
        <begin position="599"/>
        <end position="611"/>
    </location>
</feature>
<feature type="region of interest" description="Disordered" evidence="1">
    <location>
        <begin position="1171"/>
        <end position="1192"/>
    </location>
</feature>
<accession>A0A9W8DHI4</accession>
<evidence type="ECO:0000313" key="4">
    <source>
        <dbReference type="Proteomes" id="UP001150569"/>
    </source>
</evidence>
<comment type="caution">
    <text evidence="3">The sequence shown here is derived from an EMBL/GenBank/DDBJ whole genome shotgun (WGS) entry which is preliminary data.</text>
</comment>
<feature type="region of interest" description="Disordered" evidence="1">
    <location>
        <begin position="2256"/>
        <end position="2301"/>
    </location>
</feature>
<evidence type="ECO:0000256" key="1">
    <source>
        <dbReference type="SAM" id="MobiDB-lite"/>
    </source>
</evidence>
<sequence>MNTRGKRGRPAKAKTDTPPPTFYAKRTGRKASEGRAGQSLTHGTPDVLQRFRAVRRPSPGRLSFNPFVDTPERSTNGHSDPTVAVSSSPLSSWTTTRREDLTTALPSSLAPAASPEQAKPSRPRGRPRKDTKGAPPRANRPSARHSLPAAPASHPEPAPLILQTTLTNYDFTTLKSMALNVLHSMYTLLAGVFLPPEGAGGDAVQNRLEALTDHPLWGSMTENYLMLSMFANTKFPEATGFFIDLAIAVPVPARTRFHVARATEAVHAANLAIFMHSTLFSFFETVPDQDAPPGTPTLRVTRTTLNSFAALCRQCLETQQFTAAGSRVVQAALARFGQGAEGFLQYVASPNALPIDQRTAETLLMTNVWMSFWRMCHLPRRQLGLAVMENTQTLNRKLLEVADSLREEESLWQYTTTDLLRASFEDLTSQLTLRLESSSSVAVLQMVSWAPLAKDFFAILQSTVEAALGDLLETDDEAPAPTNPTAATLPVTENETVPPAIGASDSDLDPAAAQVATAPTADRQSTIEIPSRNGLASEAVTSTDRSAVAPPTTVNSSLSKATPDLLPPTTCPSARATEAASLHLVTARRTTSASLERASPTSTPTRTRSSSVVEERPASPTIGSTTAVAQKNPRAPIPYSTRRQTSLIPSAPAFNTRAQHRHSMPEIQSLLAKSPAAAKVLSPRQPRRKSTTQPSAVEVPTTKQPVVYLAVPDLTRTMATSSENTTPVKATASTAPISTQSTPEPSVEACLAEVTRQATEVHLKPSPVEGEKPLLHAPPPTFANAHVDEPTVSTEHGESASQLQPPSETDIMAADPLETPSSVLVNDAPAIEAPVKQPVPLAHPEPNDAGCSPVPPEGATVELMNGSPAPRPIDAITAGGTPSVTASPSAADPAHAVLTPTPDMTADAKLTQFIQRFSVSVRRQPAETRPLDAFFKPITTRPTVSPRAPAKVASAATASPASVLSETIVISSDDEAEDAPNTTEVTSSSPTPLTPTPTGRLMTLQSPGKAATPKSGPAEVPNTAEREATQSPDPHVPTPCAAQRPVVPEPGSPKAVPSIVPKWPIVRPTPIIDENSPHSPIAADLPITSSAAGAESSTLGTDASPAEEPAVDSRPVPPHSPTRSASVGTMEPTDPEVIAQAPLLATDFTGALPATVEEAVPCIPAAIPLPSTLAPSRPFETAREDGPPLDETQATTPIAQLAVDPESTASNAEGNPPADSGTGAPGTPVPVPADIVDAPSDPVSVPPRVAAPNQVSGQAVVSIQIVTEVPADPSQACAVVSAEVNCSPAAEVPTESVTIGPSESTVERQPEAPSSLCNDTHLNPGPGAMEAGIITQPAESPVTEKASSLTGDGVPPDAPRTSATPSDPPAVSHRTAPSSPVVIEHTQDGALLPDTATRESTEPLAFGTTETTGGSPPPSVAVKAVIVAQVQRIEPPATALLEESSRPDAIDETASSKVPPASPPLPGAMATSANVTQSHSPYAIDTAIVTTSIPKPATRRPSRRNIVFTNAVTGSSSDESSSGEEDGPQASDPARSVTVIPINVPLPARRSSAPFQTIRSSSSPSSDSSDSEIEPLLTRAVVKSTADTSDDEIASDDAASIDEAMGTNGSKAGTADPVPVGTAVVKPTHALATSPPRPTAKRSRSADATLFDLAPPAKRASISPTETAETIGHPLAGLVSMAPAAALPFTPANLEGRPTPFNSAMAALDVALLREALEEWNWDALILEVREAKPLVPMTKYTATLRKYVTRRHTPGEERPAPLDPAVSTNEGTYARLNGRDLPGTSLAPPEPSANPGAQATSSNAPKSVPVAPPMRTHRKLPARLTSPPPPAVAPPMSDDSGASGSATPAEPVSACSTRSGQLEPDAQVPAVQLARTKLPPNPTSSGSDSNGADRAASPTTMGGDAYGHNSAKEGPGAAAESLSPKRKSPDLQDKSDSSLVIVPDRGACKRAKLTSTLVENHRHHEVQRTEPILNRAGSPLPLVNAESNIEIVIDHKTFEQVKEEAAKRVTAGAQPKLDKAGVMVVLDAQSSAEPPENCVHVDTTEAAAPDSIHNVEPEPVTTAPEPISELNTMVTTAVTAAIEILVTPPAVSQKPVAAPSETTSKLSTVAITTATADIEARTTPPTTGLMPAAAAAVLETTNNLDTMVVLTAATAAAQTPMPPPAVSPEPGTAALETTSNLNAVATTMTTADTKAPTAPLTSSLKPTVTMTSASTQTENDMRALHRRLAGISASSYASMRAQAGLAAALSRTPPVVMSPKAPSLAKRLKSKTPTTSSASDTSHPPTVSATTLNPSSASSRGCVAKVVDSSSSPIRVPSSVPPTISAYFRPVGASNTSGTSAHYPPVSLAARYNGTPIYPPHRHRDNNHLWTDDEQSALDAGVRVYGRKWQFIFRDYGPQGVVNTALKNRTVDQLRTRALKIHRYRQGHGLPLGIYQNTAREPREK</sequence>
<feature type="region of interest" description="Disordered" evidence="1">
    <location>
        <begin position="939"/>
        <end position="1059"/>
    </location>
</feature>
<feature type="compositionally biased region" description="Polar residues" evidence="1">
    <location>
        <begin position="721"/>
        <end position="744"/>
    </location>
</feature>
<feature type="region of interest" description="Disordered" evidence="1">
    <location>
        <begin position="674"/>
        <end position="698"/>
    </location>
</feature>
<feature type="region of interest" description="Disordered" evidence="1">
    <location>
        <begin position="1206"/>
        <end position="1237"/>
    </location>
</feature>
<organism evidence="3 4">
    <name type="scientific">Tieghemiomyces parasiticus</name>
    <dbReference type="NCBI Taxonomy" id="78921"/>
    <lineage>
        <taxon>Eukaryota</taxon>
        <taxon>Fungi</taxon>
        <taxon>Fungi incertae sedis</taxon>
        <taxon>Zoopagomycota</taxon>
        <taxon>Kickxellomycotina</taxon>
        <taxon>Dimargaritomycetes</taxon>
        <taxon>Dimargaritales</taxon>
        <taxon>Dimargaritaceae</taxon>
        <taxon>Tieghemiomyces</taxon>
    </lineage>
</organism>
<feature type="compositionally biased region" description="Polar residues" evidence="1">
    <location>
        <begin position="2272"/>
        <end position="2300"/>
    </location>
</feature>
<feature type="compositionally biased region" description="Low complexity" evidence="1">
    <location>
        <begin position="980"/>
        <end position="991"/>
    </location>
</feature>
<feature type="region of interest" description="Disordered" evidence="1">
    <location>
        <begin position="1494"/>
        <end position="1573"/>
    </location>
</feature>
<feature type="compositionally biased region" description="Basic residues" evidence="1">
    <location>
        <begin position="1"/>
        <end position="12"/>
    </location>
</feature>
<feature type="region of interest" description="Disordered" evidence="1">
    <location>
        <begin position="474"/>
        <end position="566"/>
    </location>
</feature>
<feature type="compositionally biased region" description="Low complexity" evidence="1">
    <location>
        <begin position="1221"/>
        <end position="1237"/>
    </location>
</feature>
<feature type="region of interest" description="Disordered" evidence="1">
    <location>
        <begin position="1627"/>
        <end position="1650"/>
    </location>
</feature>
<feature type="compositionally biased region" description="Low complexity" evidence="1">
    <location>
        <begin position="944"/>
        <end position="965"/>
    </location>
</feature>
<feature type="region of interest" description="Disordered" evidence="1">
    <location>
        <begin position="1072"/>
        <end position="1131"/>
    </location>
</feature>
<feature type="region of interest" description="Disordered" evidence="1">
    <location>
        <begin position="1289"/>
        <end position="1380"/>
    </location>
</feature>
<feature type="compositionally biased region" description="Low complexity" evidence="1">
    <location>
        <begin position="140"/>
        <end position="155"/>
    </location>
</feature>
<keyword evidence="4" id="KW-1185">Reference proteome</keyword>
<evidence type="ECO:0000259" key="2">
    <source>
        <dbReference type="SMART" id="SM00717"/>
    </source>
</evidence>
<feature type="region of interest" description="Disordered" evidence="1">
    <location>
        <begin position="721"/>
        <end position="745"/>
    </location>
</feature>
<feature type="compositionally biased region" description="Polar residues" evidence="1">
    <location>
        <begin position="73"/>
        <end position="95"/>
    </location>
</feature>
<feature type="region of interest" description="Disordered" evidence="1">
    <location>
        <begin position="1751"/>
        <end position="1865"/>
    </location>
</feature>
<feature type="compositionally biased region" description="Low complexity" evidence="1">
    <location>
        <begin position="510"/>
        <end position="521"/>
    </location>
</feature>
<feature type="compositionally biased region" description="Low complexity" evidence="1">
    <location>
        <begin position="102"/>
        <end position="115"/>
    </location>
</feature>
<name>A0A9W8DHI4_9FUNG</name>
<dbReference type="EMBL" id="JANBPT010001214">
    <property type="protein sequence ID" value="KAJ1909370.1"/>
    <property type="molecule type" value="Genomic_DNA"/>
</dbReference>
<gene>
    <name evidence="3" type="ORF">IWQ60_011210</name>
</gene>
<feature type="compositionally biased region" description="Polar residues" evidence="1">
    <location>
        <begin position="1087"/>
        <end position="1101"/>
    </location>
</feature>
<proteinExistence type="predicted"/>
<dbReference type="Gene3D" id="1.10.10.60">
    <property type="entry name" value="Homeodomain-like"/>
    <property type="match status" value="1"/>
</dbReference>
<evidence type="ECO:0000313" key="3">
    <source>
        <dbReference type="EMBL" id="KAJ1909370.1"/>
    </source>
</evidence>
<feature type="region of interest" description="Disordered" evidence="1">
    <location>
        <begin position="587"/>
        <end position="631"/>
    </location>
</feature>
<feature type="compositionally biased region" description="Low complexity" evidence="1">
    <location>
        <begin position="479"/>
        <end position="492"/>
    </location>
</feature>
<reference evidence="3" key="1">
    <citation type="submission" date="2022-07" db="EMBL/GenBank/DDBJ databases">
        <title>Phylogenomic reconstructions and comparative analyses of Kickxellomycotina fungi.</title>
        <authorList>
            <person name="Reynolds N.K."/>
            <person name="Stajich J.E."/>
            <person name="Barry K."/>
            <person name="Grigoriev I.V."/>
            <person name="Crous P."/>
            <person name="Smith M.E."/>
        </authorList>
    </citation>
    <scope>NUCLEOTIDE SEQUENCE</scope>
    <source>
        <strain evidence="3">RSA 861</strain>
    </source>
</reference>
<dbReference type="Proteomes" id="UP001150569">
    <property type="component" value="Unassembled WGS sequence"/>
</dbReference>
<protein>
    <recommendedName>
        <fullName evidence="2">Myb-like domain-containing protein</fullName>
    </recommendedName>
</protein>
<feature type="domain" description="Myb-like" evidence="2">
    <location>
        <begin position="2367"/>
        <end position="2425"/>
    </location>
</feature>
<feature type="region of interest" description="Disordered" evidence="1">
    <location>
        <begin position="1437"/>
        <end position="1476"/>
    </location>
</feature>
<feature type="compositionally biased region" description="Basic and acidic residues" evidence="1">
    <location>
        <begin position="1928"/>
        <end position="1937"/>
    </location>
</feature>
<feature type="compositionally biased region" description="Polar residues" evidence="1">
    <location>
        <begin position="1295"/>
        <end position="1304"/>
    </location>
</feature>
<feature type="region of interest" description="Disordered" evidence="1">
    <location>
        <begin position="1877"/>
        <end position="1941"/>
    </location>
</feature>
<dbReference type="InterPro" id="IPR001005">
    <property type="entry name" value="SANT/Myb"/>
</dbReference>
<dbReference type="SMART" id="SM00717">
    <property type="entry name" value="SANT"/>
    <property type="match status" value="1"/>
</dbReference>
<feature type="compositionally biased region" description="Polar residues" evidence="1">
    <location>
        <begin position="1796"/>
        <end position="1806"/>
    </location>
</feature>
<feature type="region of interest" description="Disordered" evidence="1">
    <location>
        <begin position="1"/>
        <end position="157"/>
    </location>
</feature>